<dbReference type="SMART" id="SM00253">
    <property type="entry name" value="SOCS"/>
    <property type="match status" value="1"/>
</dbReference>
<dbReference type="InterPro" id="IPR036770">
    <property type="entry name" value="Ankyrin_rpt-contain_sf"/>
</dbReference>
<dbReference type="InterPro" id="IPR001496">
    <property type="entry name" value="SOCS_box"/>
</dbReference>
<dbReference type="SMART" id="SM00969">
    <property type="entry name" value="SOCS_box"/>
    <property type="match status" value="1"/>
</dbReference>
<feature type="domain" description="SOCS box" evidence="2">
    <location>
        <begin position="423"/>
        <end position="482"/>
    </location>
</feature>
<feature type="repeat" description="ANK" evidence="1">
    <location>
        <begin position="203"/>
        <end position="237"/>
    </location>
</feature>
<evidence type="ECO:0000313" key="3">
    <source>
        <dbReference type="EMBL" id="CAJ0580895.1"/>
    </source>
</evidence>
<keyword evidence="1" id="KW-0040">ANK repeat</keyword>
<dbReference type="Pfam" id="PF12796">
    <property type="entry name" value="Ank_2"/>
    <property type="match status" value="2"/>
</dbReference>
<dbReference type="InterPro" id="IPR051616">
    <property type="entry name" value="Cul2-RING_E3_ligase_SR"/>
</dbReference>
<feature type="non-terminal residue" evidence="3">
    <location>
        <position position="482"/>
    </location>
</feature>
<organism evidence="3 4">
    <name type="scientific">Mesorhabditis spiculigera</name>
    <dbReference type="NCBI Taxonomy" id="96644"/>
    <lineage>
        <taxon>Eukaryota</taxon>
        <taxon>Metazoa</taxon>
        <taxon>Ecdysozoa</taxon>
        <taxon>Nematoda</taxon>
        <taxon>Chromadorea</taxon>
        <taxon>Rhabditida</taxon>
        <taxon>Rhabditina</taxon>
        <taxon>Rhabditomorpha</taxon>
        <taxon>Rhabditoidea</taxon>
        <taxon>Rhabditidae</taxon>
        <taxon>Mesorhabditinae</taxon>
        <taxon>Mesorhabditis</taxon>
    </lineage>
</organism>
<dbReference type="GO" id="GO:0035556">
    <property type="term" value="P:intracellular signal transduction"/>
    <property type="evidence" value="ECO:0007669"/>
    <property type="project" value="InterPro"/>
</dbReference>
<evidence type="ECO:0000313" key="4">
    <source>
        <dbReference type="Proteomes" id="UP001177023"/>
    </source>
</evidence>
<dbReference type="SUPFAM" id="SSF48403">
    <property type="entry name" value="Ankyrin repeat"/>
    <property type="match status" value="1"/>
</dbReference>
<name>A0AA36GD20_9BILA</name>
<dbReference type="CDD" id="cd03716">
    <property type="entry name" value="SOCS_ASB_like"/>
    <property type="match status" value="1"/>
</dbReference>
<dbReference type="SMART" id="SM00248">
    <property type="entry name" value="ANK"/>
    <property type="match status" value="9"/>
</dbReference>
<dbReference type="PROSITE" id="PS50297">
    <property type="entry name" value="ANK_REP_REGION"/>
    <property type="match status" value="3"/>
</dbReference>
<sequence>MNQTSEADETPPMSPMEERQIKLQRELADKITECCSTDELNALLALGAQAGGEVTRGLTPLHYACHSNNFLAAKVLLETGAKVDAMDAIGCSPLHLCAEHGYDPLVRLLLRYVDTISTFEQIMELDENGRYPSRDTVDEPLRQAIKNGHLSSAELLLQAGFSPNAIYFDGPEITLLTANDDYYVEFLELLLRFGANPNALDRKGMSPLMIAAKRGERGQKAIEVLVANGADINLRGSPRADFRTALHYAVLSGSKSTVRLLIEKGADVQLPTDYEKPSILDIAVLKDDPALLQEVVVAGADPNRVYTYIGSALHLACCSILKNQKEILTILLEHGADPNLEHKFGDGSVLKTPFVEYFRSRDVVEREVISLLLGYGAKVYLRTPTTHQAGQLRNILRLGAQGQGDIVYAMLDIAEEDVDVKAVLRLPFSDPVKQAILEMNKSPRSLEHLCRIRLREMGPLRPSKIEALPLPNHLKKYVLASV</sequence>
<dbReference type="Proteomes" id="UP001177023">
    <property type="component" value="Unassembled WGS sequence"/>
</dbReference>
<dbReference type="Gene3D" id="1.10.750.20">
    <property type="entry name" value="SOCS box"/>
    <property type="match status" value="1"/>
</dbReference>
<dbReference type="PANTHER" id="PTHR46224:SF64">
    <property type="entry name" value="IQ MOTIF AND ANKYRIN REPEAT DOMAIN-CONTAINING PROTEIN 1"/>
    <property type="match status" value="1"/>
</dbReference>
<dbReference type="SUPFAM" id="SSF158235">
    <property type="entry name" value="SOCS box-like"/>
    <property type="match status" value="1"/>
</dbReference>
<evidence type="ECO:0000259" key="2">
    <source>
        <dbReference type="PROSITE" id="PS50225"/>
    </source>
</evidence>
<dbReference type="InterPro" id="IPR036036">
    <property type="entry name" value="SOCS_box-like_dom_sf"/>
</dbReference>
<gene>
    <name evidence="3" type="ORF">MSPICULIGERA_LOCUS19069</name>
</gene>
<feature type="repeat" description="ANK" evidence="1">
    <location>
        <begin position="56"/>
        <end position="88"/>
    </location>
</feature>
<dbReference type="Pfam" id="PF00023">
    <property type="entry name" value="Ank"/>
    <property type="match status" value="1"/>
</dbReference>
<accession>A0AA36GD20</accession>
<dbReference type="Pfam" id="PF07525">
    <property type="entry name" value="SOCS_box"/>
    <property type="match status" value="1"/>
</dbReference>
<evidence type="ECO:0000256" key="1">
    <source>
        <dbReference type="PROSITE-ProRule" id="PRU00023"/>
    </source>
</evidence>
<feature type="repeat" description="ANK" evidence="1">
    <location>
        <begin position="241"/>
        <end position="273"/>
    </location>
</feature>
<dbReference type="PROSITE" id="PS50225">
    <property type="entry name" value="SOCS"/>
    <property type="match status" value="1"/>
</dbReference>
<comment type="caution">
    <text evidence="3">The sequence shown here is derived from an EMBL/GenBank/DDBJ whole genome shotgun (WGS) entry which is preliminary data.</text>
</comment>
<keyword evidence="4" id="KW-1185">Reference proteome</keyword>
<dbReference type="PRINTS" id="PR01415">
    <property type="entry name" value="ANKYRIN"/>
</dbReference>
<dbReference type="EMBL" id="CATQJA010002662">
    <property type="protein sequence ID" value="CAJ0580895.1"/>
    <property type="molecule type" value="Genomic_DNA"/>
</dbReference>
<dbReference type="Gene3D" id="1.25.40.20">
    <property type="entry name" value="Ankyrin repeat-containing domain"/>
    <property type="match status" value="2"/>
</dbReference>
<protein>
    <recommendedName>
        <fullName evidence="2">SOCS box domain-containing protein</fullName>
    </recommendedName>
</protein>
<proteinExistence type="predicted"/>
<dbReference type="PROSITE" id="PS50088">
    <property type="entry name" value="ANK_REPEAT"/>
    <property type="match status" value="3"/>
</dbReference>
<dbReference type="PANTHER" id="PTHR46224">
    <property type="entry name" value="ANKYRIN REPEAT FAMILY PROTEIN"/>
    <property type="match status" value="1"/>
</dbReference>
<dbReference type="AlphaFoldDB" id="A0AA36GD20"/>
<dbReference type="InterPro" id="IPR002110">
    <property type="entry name" value="Ankyrin_rpt"/>
</dbReference>
<reference evidence="3" key="1">
    <citation type="submission" date="2023-06" db="EMBL/GenBank/DDBJ databases">
        <authorList>
            <person name="Delattre M."/>
        </authorList>
    </citation>
    <scope>NUCLEOTIDE SEQUENCE</scope>
    <source>
        <strain evidence="3">AF72</strain>
    </source>
</reference>